<evidence type="ECO:0000256" key="1">
    <source>
        <dbReference type="ARBA" id="ARBA00001970"/>
    </source>
</evidence>
<sequence>MKYSYLALGAAVFAGHAAAFPALAEEYAKLATRIASGGKRQAASPGFNAAAQRIDVSGTHAFVPPGSGDQRGPCPGLNALANHNYLPHNGVGTIQQFIQATNRVYGMGLDLATFLATFGAVMAGDLVSWSIGGPPGSSAIPGGVLGQPQGISGSHNKYETDGSPTRGDLYQYGNNFLVQLPQFEEMYNLQAGVPNDQSNYDLPLLTEFRSSRFEQSIDNNPYFFYGPFSGVGVQPAAYTFIFRFMGNKSAERPEGQLTKEVLKSFFAISGTEGNFTYTAGHERIPENWYKRAPGDEYTIPFYQSDLNAAALRHPKFLIPGGNTGETNTYTPVDIANLTGGVYNAQNLLQGNNLACFAFQAGAQATPDILKGPVNAAQAAAARARANALLAPLLDRLGCPRLQDIDESQFEKYPGYENCPDGCSRY</sequence>
<reference evidence="11" key="1">
    <citation type="submission" date="2012-06" db="EMBL/GenBank/DDBJ databases">
        <title>The genome sequence of Coniosporium apollinis CBS 100218.</title>
        <authorList>
            <consortium name="The Broad Institute Genome Sequencing Platform"/>
            <person name="Cuomo C."/>
            <person name="Gorbushina A."/>
            <person name="Noack S."/>
            <person name="Walker B."/>
            <person name="Young S.K."/>
            <person name="Zeng Q."/>
            <person name="Gargeya S."/>
            <person name="Fitzgerald M."/>
            <person name="Haas B."/>
            <person name="Abouelleil A."/>
            <person name="Alvarado L."/>
            <person name="Arachchi H.M."/>
            <person name="Berlin A.M."/>
            <person name="Chapman S.B."/>
            <person name="Goldberg J."/>
            <person name="Griggs A."/>
            <person name="Gujja S."/>
            <person name="Hansen M."/>
            <person name="Howarth C."/>
            <person name="Imamovic A."/>
            <person name="Larimer J."/>
            <person name="McCowan C."/>
            <person name="Montmayeur A."/>
            <person name="Murphy C."/>
            <person name="Neiman D."/>
            <person name="Pearson M."/>
            <person name="Priest M."/>
            <person name="Roberts A."/>
            <person name="Saif S."/>
            <person name="Shea T."/>
            <person name="Sisk P."/>
            <person name="Sykes S."/>
            <person name="Wortman J."/>
            <person name="Nusbaum C."/>
            <person name="Birren B."/>
        </authorList>
    </citation>
    <scope>NUCLEOTIDE SEQUENCE [LARGE SCALE GENOMIC DNA]</scope>
    <source>
        <strain evidence="11">CBS 100218</strain>
    </source>
</reference>
<dbReference type="Gene3D" id="1.10.489.10">
    <property type="entry name" value="Chloroperoxidase-like"/>
    <property type="match status" value="1"/>
</dbReference>
<accession>R7Z2Z6</accession>
<dbReference type="PROSITE" id="PS51405">
    <property type="entry name" value="HEME_HALOPEROXIDASE"/>
    <property type="match status" value="1"/>
</dbReference>
<comment type="cofactor">
    <cofactor evidence="1">
        <name>heme b</name>
        <dbReference type="ChEBI" id="CHEBI:60344"/>
    </cofactor>
</comment>
<evidence type="ECO:0000256" key="8">
    <source>
        <dbReference type="SAM" id="MobiDB-lite"/>
    </source>
</evidence>
<evidence type="ECO:0000256" key="5">
    <source>
        <dbReference type="ARBA" id="ARBA00023002"/>
    </source>
</evidence>
<keyword evidence="5" id="KW-0560">Oxidoreductase</keyword>
<dbReference type="GeneID" id="19905039"/>
<keyword evidence="6" id="KW-0408">Iron</keyword>
<dbReference type="PANTHER" id="PTHR33577:SF1">
    <property type="entry name" value="HEME HALOPEROXIDASE FAMILY PROFILE DOMAIN-CONTAINING PROTEIN"/>
    <property type="match status" value="1"/>
</dbReference>
<evidence type="ECO:0000256" key="4">
    <source>
        <dbReference type="ARBA" id="ARBA00022723"/>
    </source>
</evidence>
<organism evidence="10 11">
    <name type="scientific">Coniosporium apollinis (strain CBS 100218)</name>
    <name type="common">Rock-inhabiting black yeast</name>
    <dbReference type="NCBI Taxonomy" id="1168221"/>
    <lineage>
        <taxon>Eukaryota</taxon>
        <taxon>Fungi</taxon>
        <taxon>Dikarya</taxon>
        <taxon>Ascomycota</taxon>
        <taxon>Pezizomycotina</taxon>
        <taxon>Dothideomycetes</taxon>
        <taxon>Dothideomycetes incertae sedis</taxon>
        <taxon>Coniosporium</taxon>
    </lineage>
</organism>
<dbReference type="AlphaFoldDB" id="R7Z2Z6"/>
<keyword evidence="4" id="KW-0479">Metal-binding</keyword>
<dbReference type="GO" id="GO:0046872">
    <property type="term" value="F:metal ion binding"/>
    <property type="evidence" value="ECO:0007669"/>
    <property type="project" value="UniProtKB-KW"/>
</dbReference>
<dbReference type="eggNOG" id="ENOG502S6CG">
    <property type="taxonomic scope" value="Eukaryota"/>
</dbReference>
<dbReference type="GO" id="GO:0004601">
    <property type="term" value="F:peroxidase activity"/>
    <property type="evidence" value="ECO:0007669"/>
    <property type="project" value="UniProtKB-KW"/>
</dbReference>
<evidence type="ECO:0000313" key="11">
    <source>
        <dbReference type="Proteomes" id="UP000016924"/>
    </source>
</evidence>
<keyword evidence="11" id="KW-1185">Reference proteome</keyword>
<keyword evidence="3" id="KW-0349">Heme</keyword>
<protein>
    <recommendedName>
        <fullName evidence="9">Heme haloperoxidase family profile domain-containing protein</fullName>
    </recommendedName>
</protein>
<dbReference type="Proteomes" id="UP000016924">
    <property type="component" value="Unassembled WGS sequence"/>
</dbReference>
<comment type="similarity">
    <text evidence="7">Belongs to the chloroperoxidase family.</text>
</comment>
<evidence type="ECO:0000256" key="2">
    <source>
        <dbReference type="ARBA" id="ARBA00022559"/>
    </source>
</evidence>
<dbReference type="Pfam" id="PF01328">
    <property type="entry name" value="Peroxidase_2"/>
    <property type="match status" value="1"/>
</dbReference>
<dbReference type="EMBL" id="JH767596">
    <property type="protein sequence ID" value="EON68404.1"/>
    <property type="molecule type" value="Genomic_DNA"/>
</dbReference>
<feature type="domain" description="Heme haloperoxidase family profile" evidence="9">
    <location>
        <begin position="58"/>
        <end position="308"/>
    </location>
</feature>
<dbReference type="HOGENOM" id="CLU_029871_3_2_1"/>
<keyword evidence="2" id="KW-0575">Peroxidase</keyword>
<evidence type="ECO:0000256" key="3">
    <source>
        <dbReference type="ARBA" id="ARBA00022617"/>
    </source>
</evidence>
<dbReference type="OrthoDB" id="407298at2759"/>
<evidence type="ECO:0000256" key="7">
    <source>
        <dbReference type="ARBA" id="ARBA00025795"/>
    </source>
</evidence>
<evidence type="ECO:0000313" key="10">
    <source>
        <dbReference type="EMBL" id="EON68404.1"/>
    </source>
</evidence>
<dbReference type="InterPro" id="IPR036851">
    <property type="entry name" value="Chloroperoxidase-like_sf"/>
</dbReference>
<feature type="region of interest" description="Disordered" evidence="8">
    <location>
        <begin position="141"/>
        <end position="166"/>
    </location>
</feature>
<dbReference type="PANTHER" id="PTHR33577">
    <property type="entry name" value="STERIGMATOCYSTIN BIOSYNTHESIS PEROXIDASE STCC-RELATED"/>
    <property type="match status" value="1"/>
</dbReference>
<proteinExistence type="inferred from homology"/>
<dbReference type="OMA" id="TIACEIW"/>
<name>R7Z2Z6_CONA1</name>
<evidence type="ECO:0000259" key="9">
    <source>
        <dbReference type="PROSITE" id="PS51405"/>
    </source>
</evidence>
<dbReference type="RefSeq" id="XP_007783721.1">
    <property type="nucleotide sequence ID" value="XM_007785531.1"/>
</dbReference>
<evidence type="ECO:0000256" key="6">
    <source>
        <dbReference type="ARBA" id="ARBA00023004"/>
    </source>
</evidence>
<dbReference type="InterPro" id="IPR000028">
    <property type="entry name" value="Chloroperoxidase"/>
</dbReference>
<gene>
    <name evidence="10" type="ORF">W97_07728</name>
</gene>
<dbReference type="SUPFAM" id="SSF47571">
    <property type="entry name" value="Cloroperoxidase"/>
    <property type="match status" value="1"/>
</dbReference>